<dbReference type="AlphaFoldDB" id="A0A3M2J9F1"/>
<gene>
    <name evidence="1" type="ORF">EBM89_13155</name>
</gene>
<protein>
    <recommendedName>
        <fullName evidence="3">Peptidase</fullName>
    </recommendedName>
</protein>
<evidence type="ECO:0000313" key="2">
    <source>
        <dbReference type="Proteomes" id="UP000269289"/>
    </source>
</evidence>
<evidence type="ECO:0000313" key="1">
    <source>
        <dbReference type="EMBL" id="RMI08766.1"/>
    </source>
</evidence>
<keyword evidence="2" id="KW-1185">Reference proteome</keyword>
<proteinExistence type="predicted"/>
<dbReference type="RefSeq" id="WP_122149876.1">
    <property type="nucleotide sequence ID" value="NZ_RFFI01000072.1"/>
</dbReference>
<dbReference type="Proteomes" id="UP000269289">
    <property type="component" value="Unassembled WGS sequence"/>
</dbReference>
<comment type="caution">
    <text evidence="1">The sequence shown here is derived from an EMBL/GenBank/DDBJ whole genome shotgun (WGS) entry which is preliminary data.</text>
</comment>
<reference evidence="1 2" key="1">
    <citation type="submission" date="2018-10" db="EMBL/GenBank/DDBJ databases">
        <title>Isolation, diversity and antifungal activity of actinobacteria from wheat.</title>
        <authorList>
            <person name="Han C."/>
        </authorList>
    </citation>
    <scope>NUCLEOTIDE SEQUENCE [LARGE SCALE GENOMIC DNA]</scope>
    <source>
        <strain evidence="1 2">NEAU-YY56</strain>
    </source>
</reference>
<sequence length="274" mass="28586">MTRRRPSTTGILVCLVLGVLGSIYAVDWFAGRGTLRLPWAATDLLPPEARDRPQAGYEEAEERLAPPVEVAAPDASYAFQQTHEVDGAQVPVAWSPCRPVHVVVDPADGPADFAGQVEVALDELAAATGLVLAYDGVVAEPDPGGGGDRAAFQPERYGDRWAPVLVAWSDEAGVPGLAGDVLGLAQVHAVTDPYTGDRALVSGAVHLDTDLLDPVYGPTGYHAVLRHELAHVIGLDHVEDPAQLMNAVTGVPTYQAGDLTGLAALGRGACTPGL</sequence>
<dbReference type="InterPro" id="IPR024079">
    <property type="entry name" value="MetalloPept_cat_dom_sf"/>
</dbReference>
<dbReference type="OrthoDB" id="4297752at2"/>
<dbReference type="GO" id="GO:0008237">
    <property type="term" value="F:metallopeptidase activity"/>
    <property type="evidence" value="ECO:0007669"/>
    <property type="project" value="InterPro"/>
</dbReference>
<dbReference type="SUPFAM" id="SSF55486">
    <property type="entry name" value="Metalloproteases ('zincins'), catalytic domain"/>
    <property type="match status" value="1"/>
</dbReference>
<accession>A0A3M2J9F1</accession>
<evidence type="ECO:0008006" key="3">
    <source>
        <dbReference type="Google" id="ProtNLM"/>
    </source>
</evidence>
<dbReference type="EMBL" id="RFFI01000072">
    <property type="protein sequence ID" value="RMI08766.1"/>
    <property type="molecule type" value="Genomic_DNA"/>
</dbReference>
<dbReference type="Gene3D" id="3.40.390.10">
    <property type="entry name" value="Collagenase (Catalytic Domain)"/>
    <property type="match status" value="1"/>
</dbReference>
<organism evidence="1 2">
    <name type="scientific">Cellulomonas triticagri</name>
    <dbReference type="NCBI Taxonomy" id="2483352"/>
    <lineage>
        <taxon>Bacteria</taxon>
        <taxon>Bacillati</taxon>
        <taxon>Actinomycetota</taxon>
        <taxon>Actinomycetes</taxon>
        <taxon>Micrococcales</taxon>
        <taxon>Cellulomonadaceae</taxon>
        <taxon>Cellulomonas</taxon>
    </lineage>
</organism>
<name>A0A3M2J9F1_9CELL</name>